<comment type="caution">
    <text evidence="2">The sequence shown here is derived from an EMBL/GenBank/DDBJ whole genome shotgun (WGS) entry which is preliminary data.</text>
</comment>
<dbReference type="EMBL" id="JBHSDU010000014">
    <property type="protein sequence ID" value="MFC4312583.1"/>
    <property type="molecule type" value="Genomic_DNA"/>
</dbReference>
<keyword evidence="3" id="KW-1185">Reference proteome</keyword>
<accession>A0ABV8SY66</accession>
<dbReference type="Proteomes" id="UP001595904">
    <property type="component" value="Unassembled WGS sequence"/>
</dbReference>
<sequence>MALARFLPPLVFIAAMGISGKAHADRVSVWGGGGVGTMLTGEGAVYVNGHKMGALSVALPGNKFRVRYLKGSFERTQGIDSNTGDNDLDYEGFDFVVTRAATDFPVDLAIGASRYEEAYHLGYPDQDLGGSEFVHRWGPHVSALRSWPLGRFAEAWAEMDLHFAPYQPQQTFLLVDVGLGVRF</sequence>
<proteinExistence type="predicted"/>
<gene>
    <name evidence="2" type="ORF">ACFPN2_26100</name>
</gene>
<organism evidence="2 3">
    <name type="scientific">Steroidobacter flavus</name>
    <dbReference type="NCBI Taxonomy" id="1842136"/>
    <lineage>
        <taxon>Bacteria</taxon>
        <taxon>Pseudomonadati</taxon>
        <taxon>Pseudomonadota</taxon>
        <taxon>Gammaproteobacteria</taxon>
        <taxon>Steroidobacterales</taxon>
        <taxon>Steroidobacteraceae</taxon>
        <taxon>Steroidobacter</taxon>
    </lineage>
</organism>
<evidence type="ECO:0008006" key="4">
    <source>
        <dbReference type="Google" id="ProtNLM"/>
    </source>
</evidence>
<evidence type="ECO:0000256" key="1">
    <source>
        <dbReference type="SAM" id="SignalP"/>
    </source>
</evidence>
<feature type="signal peptide" evidence="1">
    <location>
        <begin position="1"/>
        <end position="24"/>
    </location>
</feature>
<dbReference type="RefSeq" id="WP_380602105.1">
    <property type="nucleotide sequence ID" value="NZ_JBHSDU010000014.1"/>
</dbReference>
<feature type="chain" id="PRO_5045770388" description="Outer membrane protein beta-barrel domain-containing protein" evidence="1">
    <location>
        <begin position="25"/>
        <end position="183"/>
    </location>
</feature>
<name>A0ABV8SY66_9GAMM</name>
<evidence type="ECO:0000313" key="3">
    <source>
        <dbReference type="Proteomes" id="UP001595904"/>
    </source>
</evidence>
<protein>
    <recommendedName>
        <fullName evidence="4">Outer membrane protein beta-barrel domain-containing protein</fullName>
    </recommendedName>
</protein>
<reference evidence="3" key="1">
    <citation type="journal article" date="2019" name="Int. J. Syst. Evol. Microbiol.">
        <title>The Global Catalogue of Microorganisms (GCM) 10K type strain sequencing project: providing services to taxonomists for standard genome sequencing and annotation.</title>
        <authorList>
            <consortium name="The Broad Institute Genomics Platform"/>
            <consortium name="The Broad Institute Genome Sequencing Center for Infectious Disease"/>
            <person name="Wu L."/>
            <person name="Ma J."/>
        </authorList>
    </citation>
    <scope>NUCLEOTIDE SEQUENCE [LARGE SCALE GENOMIC DNA]</scope>
    <source>
        <strain evidence="3">CGMCC 1.10759</strain>
    </source>
</reference>
<evidence type="ECO:0000313" key="2">
    <source>
        <dbReference type="EMBL" id="MFC4312583.1"/>
    </source>
</evidence>
<keyword evidence="1" id="KW-0732">Signal</keyword>